<dbReference type="EMBL" id="SSTE01013041">
    <property type="protein sequence ID" value="KAA0047894.1"/>
    <property type="molecule type" value="Genomic_DNA"/>
</dbReference>
<keyword evidence="1" id="KW-0175">Coiled coil</keyword>
<sequence length="178" mass="20996">MRREGRKRKCARRHKKKICKKTEKVKFGLLKIKVKVEDVKALAEEEKETKIREQEELLNQGEKVALFAGKDKDKEKTFDEHSKEFKKEIEELSHLEDKGKKIMPTRRDSTISMERIMLIYCIIEEIPVHIGEIISEHIIAWVKHPRRARSFSHQIDKLCLKACPTLDKLPQVKVKDEV</sequence>
<dbReference type="Proteomes" id="UP000321393">
    <property type="component" value="Unassembled WGS sequence"/>
</dbReference>
<reference evidence="2 3" key="1">
    <citation type="submission" date="2019-08" db="EMBL/GenBank/DDBJ databases">
        <title>Draft genome sequences of two oriental melons (Cucumis melo L. var makuwa).</title>
        <authorList>
            <person name="Kwon S.-Y."/>
        </authorList>
    </citation>
    <scope>NUCLEOTIDE SEQUENCE [LARGE SCALE GENOMIC DNA]</scope>
    <source>
        <strain evidence="3">cv. SW 3</strain>
        <tissue evidence="2">Leaf</tissue>
    </source>
</reference>
<dbReference type="AlphaFoldDB" id="A0A5A7TY02"/>
<organism evidence="2 3">
    <name type="scientific">Cucumis melo var. makuwa</name>
    <name type="common">Oriental melon</name>
    <dbReference type="NCBI Taxonomy" id="1194695"/>
    <lineage>
        <taxon>Eukaryota</taxon>
        <taxon>Viridiplantae</taxon>
        <taxon>Streptophyta</taxon>
        <taxon>Embryophyta</taxon>
        <taxon>Tracheophyta</taxon>
        <taxon>Spermatophyta</taxon>
        <taxon>Magnoliopsida</taxon>
        <taxon>eudicotyledons</taxon>
        <taxon>Gunneridae</taxon>
        <taxon>Pentapetalae</taxon>
        <taxon>rosids</taxon>
        <taxon>fabids</taxon>
        <taxon>Cucurbitales</taxon>
        <taxon>Cucurbitaceae</taxon>
        <taxon>Benincaseae</taxon>
        <taxon>Cucumis</taxon>
    </lineage>
</organism>
<proteinExistence type="predicted"/>
<accession>A0A5A7TY02</accession>
<name>A0A5A7TY02_CUCMM</name>
<evidence type="ECO:0000256" key="1">
    <source>
        <dbReference type="SAM" id="Coils"/>
    </source>
</evidence>
<gene>
    <name evidence="2" type="ORF">E6C27_scaffold133G001710</name>
</gene>
<evidence type="ECO:0000313" key="2">
    <source>
        <dbReference type="EMBL" id="KAA0047894.1"/>
    </source>
</evidence>
<feature type="coiled-coil region" evidence="1">
    <location>
        <begin position="36"/>
        <end position="98"/>
    </location>
</feature>
<comment type="caution">
    <text evidence="2">The sequence shown here is derived from an EMBL/GenBank/DDBJ whole genome shotgun (WGS) entry which is preliminary data.</text>
</comment>
<evidence type="ECO:0000313" key="3">
    <source>
        <dbReference type="Proteomes" id="UP000321393"/>
    </source>
</evidence>
<protein>
    <submittedName>
        <fullName evidence="2">Protein MNN4-like</fullName>
    </submittedName>
</protein>